<evidence type="ECO:0000256" key="11">
    <source>
        <dbReference type="PIRSR" id="PIRSR611150-2"/>
    </source>
</evidence>
<comment type="function">
    <text evidence="12">Catalyzes the hydrolysis of complex carboxylic polyesters found in the cell wall of plants. Degrades cutin, a macromolecule that forms the structure of the plant cuticle.</text>
</comment>
<dbReference type="OrthoDB" id="3225429at2759"/>
<keyword evidence="4 12" id="KW-0719">Serine esterase</keyword>
<dbReference type="PROSITE" id="PS00155">
    <property type="entry name" value="CUTINASE_1"/>
    <property type="match status" value="1"/>
</dbReference>
<dbReference type="EC" id="3.1.1.74" evidence="3 12"/>
<evidence type="ECO:0000256" key="5">
    <source>
        <dbReference type="ARBA" id="ARBA00022525"/>
    </source>
</evidence>
<dbReference type="Gene3D" id="3.40.50.1820">
    <property type="entry name" value="alpha/beta hydrolase"/>
    <property type="match status" value="1"/>
</dbReference>
<evidence type="ECO:0000256" key="4">
    <source>
        <dbReference type="ARBA" id="ARBA00022487"/>
    </source>
</evidence>
<feature type="signal peptide" evidence="12">
    <location>
        <begin position="1"/>
        <end position="17"/>
    </location>
</feature>
<feature type="chain" id="PRO_5005101096" description="Cutinase" evidence="12">
    <location>
        <begin position="18"/>
        <end position="219"/>
    </location>
</feature>
<reference evidence="14" key="1">
    <citation type="journal article" date="2014" name="Nat. Commun.">
        <title>Genomic adaptations of the halophilic Dead Sea filamentous fungus Eurotium rubrum.</title>
        <authorList>
            <person name="Kis-Papo T."/>
            <person name="Weig A.R."/>
            <person name="Riley R."/>
            <person name="Persoh D."/>
            <person name="Salamov A."/>
            <person name="Sun H."/>
            <person name="Lipzen A."/>
            <person name="Wasser S.P."/>
            <person name="Rambold G."/>
            <person name="Grigoriev I.V."/>
            <person name="Nevo E."/>
        </authorList>
    </citation>
    <scope>NUCLEOTIDE SEQUENCE [LARGE SCALE GENOMIC DNA]</scope>
    <source>
        <strain evidence="14">CBS 135680</strain>
    </source>
</reference>
<feature type="disulfide bond" evidence="11">
    <location>
        <begin position="182"/>
        <end position="189"/>
    </location>
</feature>
<evidence type="ECO:0000256" key="9">
    <source>
        <dbReference type="ARBA" id="ARBA00034045"/>
    </source>
</evidence>
<dbReference type="HOGENOM" id="CLU_040058_2_0_1"/>
<dbReference type="InterPro" id="IPR043579">
    <property type="entry name" value="CUTINASE_2"/>
</dbReference>
<evidence type="ECO:0000313" key="14">
    <source>
        <dbReference type="Proteomes" id="UP000019804"/>
    </source>
</evidence>
<comment type="similarity">
    <text evidence="2 12">Belongs to the cutinase family.</text>
</comment>
<sequence>MMLKSVLISALLSLAVATPVPQPADLEVRQLLGSSNDVEQGNCKDTMFIFARGSTEIGNMGSVVGPPVCQNLQKKLGSVGCQGVGGAYSGGLMQNALPQNTDPGAINEAVKMFKDASSKCPKANIVAGGYSQGSAVIDNAVQKLDDDVKSKVKGVVFFGFTRNQQDHGQIPNYPKDQVKVFCALGDMVCDGTLIVTAAHLTYGANAGEAASFLASKVQG</sequence>
<dbReference type="GO" id="GO:0005576">
    <property type="term" value="C:extracellular region"/>
    <property type="evidence" value="ECO:0007669"/>
    <property type="project" value="UniProtKB-SubCell"/>
</dbReference>
<keyword evidence="14" id="KW-1185">Reference proteome</keyword>
<evidence type="ECO:0000256" key="7">
    <source>
        <dbReference type="ARBA" id="ARBA00022801"/>
    </source>
</evidence>
<dbReference type="FunFam" id="3.40.50.1820:FF:000235">
    <property type="entry name" value="Cutinase 1"/>
    <property type="match status" value="1"/>
</dbReference>
<evidence type="ECO:0000256" key="6">
    <source>
        <dbReference type="ARBA" id="ARBA00022729"/>
    </source>
</evidence>
<evidence type="ECO:0000256" key="2">
    <source>
        <dbReference type="ARBA" id="ARBA00007534"/>
    </source>
</evidence>
<gene>
    <name evidence="13" type="ORF">EURHEDRAFT_471081</name>
</gene>
<protein>
    <recommendedName>
        <fullName evidence="3 12">Cutinase</fullName>
        <ecNumber evidence="3 12">3.1.1.74</ecNumber>
    </recommendedName>
</protein>
<evidence type="ECO:0000256" key="12">
    <source>
        <dbReference type="RuleBase" id="RU361263"/>
    </source>
</evidence>
<dbReference type="PANTHER" id="PTHR48250">
    <property type="entry name" value="CUTINASE 2-RELATED"/>
    <property type="match status" value="1"/>
</dbReference>
<evidence type="ECO:0000256" key="10">
    <source>
        <dbReference type="PIRSR" id="PIRSR611150-1"/>
    </source>
</evidence>
<dbReference type="InterPro" id="IPR029058">
    <property type="entry name" value="AB_hydrolase_fold"/>
</dbReference>
<comment type="catalytic activity">
    <reaction evidence="9 12">
        <text>cutin + H2O = cutin monomers.</text>
        <dbReference type="EC" id="3.1.1.74"/>
    </reaction>
</comment>
<organism evidence="13 14">
    <name type="scientific">Aspergillus ruber (strain CBS 135680)</name>
    <dbReference type="NCBI Taxonomy" id="1388766"/>
    <lineage>
        <taxon>Eukaryota</taxon>
        <taxon>Fungi</taxon>
        <taxon>Dikarya</taxon>
        <taxon>Ascomycota</taxon>
        <taxon>Pezizomycotina</taxon>
        <taxon>Eurotiomycetes</taxon>
        <taxon>Eurotiomycetidae</taxon>
        <taxon>Eurotiales</taxon>
        <taxon>Aspergillaceae</taxon>
        <taxon>Aspergillus</taxon>
        <taxon>Aspergillus subgen. Aspergillus</taxon>
    </lineage>
</organism>
<dbReference type="GO" id="GO:0016052">
    <property type="term" value="P:carbohydrate catabolic process"/>
    <property type="evidence" value="ECO:0007669"/>
    <property type="project" value="TreeGrafter"/>
</dbReference>
<evidence type="ECO:0000256" key="8">
    <source>
        <dbReference type="ARBA" id="ARBA00023157"/>
    </source>
</evidence>
<dbReference type="PANTHER" id="PTHR48250:SF3">
    <property type="entry name" value="CUTINASE 1-RELATED"/>
    <property type="match status" value="1"/>
</dbReference>
<name>A0A017SR61_ASPRC</name>
<dbReference type="InterPro" id="IPR011150">
    <property type="entry name" value="Cutinase_monf"/>
</dbReference>
<evidence type="ECO:0000256" key="1">
    <source>
        <dbReference type="ARBA" id="ARBA00004613"/>
    </source>
</evidence>
<keyword evidence="6 12" id="KW-0732">Signal</keyword>
<dbReference type="GeneID" id="63700447"/>
<evidence type="ECO:0000313" key="13">
    <source>
        <dbReference type="EMBL" id="EYE99316.1"/>
    </source>
</evidence>
<dbReference type="Proteomes" id="UP000019804">
    <property type="component" value="Unassembled WGS sequence"/>
</dbReference>
<feature type="active site" description="Nucleophile" evidence="10">
    <location>
        <position position="131"/>
    </location>
</feature>
<dbReference type="Pfam" id="PF01083">
    <property type="entry name" value="Cutinase"/>
    <property type="match status" value="1"/>
</dbReference>
<dbReference type="RefSeq" id="XP_040643004.1">
    <property type="nucleotide sequence ID" value="XM_040785323.1"/>
</dbReference>
<feature type="active site" evidence="10">
    <location>
        <position position="186"/>
    </location>
</feature>
<dbReference type="PROSITE" id="PS00931">
    <property type="entry name" value="CUTINASE_2"/>
    <property type="match status" value="1"/>
</dbReference>
<comment type="subcellular location">
    <subcellularLocation>
        <location evidence="1 12">Secreted</location>
    </subcellularLocation>
</comment>
<feature type="active site" description="Proton donor/acceptor" evidence="10">
    <location>
        <position position="199"/>
    </location>
</feature>
<dbReference type="InterPro" id="IPR000675">
    <property type="entry name" value="Cutinase/axe"/>
</dbReference>
<dbReference type="GO" id="GO:0050525">
    <property type="term" value="F:cutinase activity"/>
    <property type="evidence" value="ECO:0007669"/>
    <property type="project" value="UniProtKB-UniRule"/>
</dbReference>
<dbReference type="SUPFAM" id="SSF53474">
    <property type="entry name" value="alpha/beta-Hydrolases"/>
    <property type="match status" value="1"/>
</dbReference>
<evidence type="ECO:0000256" key="3">
    <source>
        <dbReference type="ARBA" id="ARBA00013095"/>
    </source>
</evidence>
<keyword evidence="5 12" id="KW-0964">Secreted</keyword>
<dbReference type="STRING" id="1388766.A0A017SR61"/>
<dbReference type="AlphaFoldDB" id="A0A017SR61"/>
<dbReference type="SMART" id="SM01110">
    <property type="entry name" value="Cutinase"/>
    <property type="match status" value="1"/>
</dbReference>
<keyword evidence="8 11" id="KW-1015">Disulfide bond</keyword>
<dbReference type="EMBL" id="KK088412">
    <property type="protein sequence ID" value="EYE99316.1"/>
    <property type="molecule type" value="Genomic_DNA"/>
</dbReference>
<accession>A0A017SR61</accession>
<dbReference type="PRINTS" id="PR00129">
    <property type="entry name" value="CUTINASE"/>
</dbReference>
<dbReference type="InterPro" id="IPR043580">
    <property type="entry name" value="CUTINASE_1"/>
</dbReference>
<feature type="disulfide bond" evidence="11">
    <location>
        <begin position="43"/>
        <end position="120"/>
    </location>
</feature>
<proteinExistence type="inferred from homology"/>
<keyword evidence="7 12" id="KW-0378">Hydrolase</keyword>